<evidence type="ECO:0000313" key="2">
    <source>
        <dbReference type="EMBL" id="TDL26303.1"/>
    </source>
</evidence>
<accession>A0A4Y7QF57</accession>
<evidence type="ECO:0008006" key="4">
    <source>
        <dbReference type="Google" id="ProtNLM"/>
    </source>
</evidence>
<dbReference type="Proteomes" id="UP000294933">
    <property type="component" value="Unassembled WGS sequence"/>
</dbReference>
<dbReference type="VEuPathDB" id="FungiDB:BD410DRAFT_576545"/>
<dbReference type="STRING" id="50990.A0A4Y7QF57"/>
<dbReference type="AlphaFoldDB" id="A0A4Y7QF57"/>
<keyword evidence="3" id="KW-1185">Reference proteome</keyword>
<name>A0A4Y7QF57_9AGAM</name>
<evidence type="ECO:0000313" key="3">
    <source>
        <dbReference type="Proteomes" id="UP000294933"/>
    </source>
</evidence>
<gene>
    <name evidence="2" type="ORF">BD410DRAFT_576545</name>
</gene>
<reference evidence="2 3" key="1">
    <citation type="submission" date="2018-06" db="EMBL/GenBank/DDBJ databases">
        <title>A transcriptomic atlas of mushroom development highlights an independent origin of complex multicellularity.</title>
        <authorList>
            <consortium name="DOE Joint Genome Institute"/>
            <person name="Krizsan K."/>
            <person name="Almasi E."/>
            <person name="Merenyi Z."/>
            <person name="Sahu N."/>
            <person name="Viragh M."/>
            <person name="Koszo T."/>
            <person name="Mondo S."/>
            <person name="Kiss B."/>
            <person name="Balint B."/>
            <person name="Kues U."/>
            <person name="Barry K."/>
            <person name="Hegedus J.C."/>
            <person name="Henrissat B."/>
            <person name="Johnson J."/>
            <person name="Lipzen A."/>
            <person name="Ohm R."/>
            <person name="Nagy I."/>
            <person name="Pangilinan J."/>
            <person name="Yan J."/>
            <person name="Xiong Y."/>
            <person name="Grigoriev I.V."/>
            <person name="Hibbett D.S."/>
            <person name="Nagy L.G."/>
        </authorList>
    </citation>
    <scope>NUCLEOTIDE SEQUENCE [LARGE SCALE GENOMIC DNA]</scope>
    <source>
        <strain evidence="2 3">SZMC22713</strain>
    </source>
</reference>
<protein>
    <recommendedName>
        <fullName evidence="4">Amidohydrolase-related domain-containing protein</fullName>
    </recommendedName>
</protein>
<dbReference type="EMBL" id="ML170162">
    <property type="protein sequence ID" value="TDL26303.1"/>
    <property type="molecule type" value="Genomic_DNA"/>
</dbReference>
<organism evidence="2 3">
    <name type="scientific">Rickenella mellea</name>
    <dbReference type="NCBI Taxonomy" id="50990"/>
    <lineage>
        <taxon>Eukaryota</taxon>
        <taxon>Fungi</taxon>
        <taxon>Dikarya</taxon>
        <taxon>Basidiomycota</taxon>
        <taxon>Agaricomycotina</taxon>
        <taxon>Agaricomycetes</taxon>
        <taxon>Hymenochaetales</taxon>
        <taxon>Rickenellaceae</taxon>
        <taxon>Rickenella</taxon>
    </lineage>
</organism>
<dbReference type="PANTHER" id="PTHR43569">
    <property type="entry name" value="AMIDOHYDROLASE"/>
    <property type="match status" value="1"/>
</dbReference>
<proteinExistence type="predicted"/>
<dbReference type="Gene3D" id="3.20.20.140">
    <property type="entry name" value="Metal-dependent hydrolases"/>
    <property type="match status" value="1"/>
</dbReference>
<feature type="region of interest" description="Disordered" evidence="1">
    <location>
        <begin position="258"/>
        <end position="281"/>
    </location>
</feature>
<sequence length="356" mass="38572">MTDIMNPLPSPGVGARRKGPKTLPKLPLSAFSPPNTGTSDKFPLAPSPSTVHPEKVIDAHVTVRDGELSQWREETKSAIGVKAEGAVVSLQGLSLEEVEGAIQKLQSGSADTQIISILAPFPLENGVPANPPSFIGSNSKIPVHLLTTYSKPSVQHAEGIRWALQNGHVVDIEVEGTIPDGDAGWEGLEELVDKSIGPFEERKGSIVISNILPPPHTLELPIVKLLTHPTYKLYQSGIATLSLFPNVHVKFRPPMWAAATPSTPPPSLASTDSEARDSKEKKEWKRRIKMYLGPAVEAFGYQRILYGSAPSLTSQSKSNAGDWYELARESFTEIGLEQEDIDAVFCSNARSLYGRT</sequence>
<evidence type="ECO:0000256" key="1">
    <source>
        <dbReference type="SAM" id="MobiDB-lite"/>
    </source>
</evidence>
<dbReference type="InterPro" id="IPR052350">
    <property type="entry name" value="Metallo-dep_Lactonases"/>
</dbReference>
<feature type="region of interest" description="Disordered" evidence="1">
    <location>
        <begin position="1"/>
        <end position="51"/>
    </location>
</feature>
<dbReference type="OrthoDB" id="2135488at2759"/>
<dbReference type="PANTHER" id="PTHR43569:SF2">
    <property type="entry name" value="AMIDOHYDROLASE-RELATED DOMAIN-CONTAINING PROTEIN"/>
    <property type="match status" value="1"/>
</dbReference>